<evidence type="ECO:0000256" key="1">
    <source>
        <dbReference type="SAM" id="Phobius"/>
    </source>
</evidence>
<sequence length="70" mass="7882">MHLNNLRHRKFCAKHCLFALISIAPISISPARLLWLPLTGTLPGLLMIIKLLTNWTVTNNNMILKFTGGK</sequence>
<feature type="transmembrane region" description="Helical" evidence="1">
    <location>
        <begin position="12"/>
        <end position="28"/>
    </location>
</feature>
<keyword evidence="1" id="KW-0472">Membrane</keyword>
<organism evidence="2 3">
    <name type="scientific">Ridgeia piscesae</name>
    <name type="common">Tubeworm</name>
    <dbReference type="NCBI Taxonomy" id="27915"/>
    <lineage>
        <taxon>Eukaryota</taxon>
        <taxon>Metazoa</taxon>
        <taxon>Spiralia</taxon>
        <taxon>Lophotrochozoa</taxon>
        <taxon>Annelida</taxon>
        <taxon>Polychaeta</taxon>
        <taxon>Sedentaria</taxon>
        <taxon>Canalipalpata</taxon>
        <taxon>Sabellida</taxon>
        <taxon>Siboglinidae</taxon>
        <taxon>Ridgeia</taxon>
    </lineage>
</organism>
<protein>
    <submittedName>
        <fullName evidence="2">Uncharacterized protein</fullName>
    </submittedName>
</protein>
<evidence type="ECO:0000313" key="3">
    <source>
        <dbReference type="Proteomes" id="UP001209878"/>
    </source>
</evidence>
<feature type="transmembrane region" description="Helical" evidence="1">
    <location>
        <begin position="34"/>
        <end position="53"/>
    </location>
</feature>
<evidence type="ECO:0000313" key="2">
    <source>
        <dbReference type="EMBL" id="KAK2175244.1"/>
    </source>
</evidence>
<keyword evidence="1" id="KW-0812">Transmembrane</keyword>
<reference evidence="2" key="1">
    <citation type="journal article" date="2023" name="Mol. Biol. Evol.">
        <title>Third-Generation Sequencing Reveals the Adaptive Role of the Epigenome in Three Deep-Sea Polychaetes.</title>
        <authorList>
            <person name="Perez M."/>
            <person name="Aroh O."/>
            <person name="Sun Y."/>
            <person name="Lan Y."/>
            <person name="Juniper S.K."/>
            <person name="Young C.R."/>
            <person name="Angers B."/>
            <person name="Qian P.Y."/>
        </authorList>
    </citation>
    <scope>NUCLEOTIDE SEQUENCE</scope>
    <source>
        <strain evidence="2">R07B-5</strain>
    </source>
</reference>
<name>A0AAD9KQ32_RIDPI</name>
<accession>A0AAD9KQ32</accession>
<comment type="caution">
    <text evidence="2">The sequence shown here is derived from an EMBL/GenBank/DDBJ whole genome shotgun (WGS) entry which is preliminary data.</text>
</comment>
<keyword evidence="1" id="KW-1133">Transmembrane helix</keyword>
<gene>
    <name evidence="2" type="ORF">NP493_739g02012</name>
</gene>
<keyword evidence="3" id="KW-1185">Reference proteome</keyword>
<proteinExistence type="predicted"/>
<dbReference type="EMBL" id="JAODUO010000742">
    <property type="protein sequence ID" value="KAK2175244.1"/>
    <property type="molecule type" value="Genomic_DNA"/>
</dbReference>
<dbReference type="Proteomes" id="UP001209878">
    <property type="component" value="Unassembled WGS sequence"/>
</dbReference>
<dbReference type="AlphaFoldDB" id="A0AAD9KQ32"/>